<dbReference type="InterPro" id="IPR002105">
    <property type="entry name" value="Dockerin_1_rpt"/>
</dbReference>
<evidence type="ECO:0000256" key="8">
    <source>
        <dbReference type="ARBA" id="ARBA00023326"/>
    </source>
</evidence>
<dbReference type="Pfam" id="PF00404">
    <property type="entry name" value="Dockerin_1"/>
    <property type="match status" value="1"/>
</dbReference>
<feature type="active site" evidence="9">
    <location>
        <position position="723"/>
    </location>
</feature>
<dbReference type="EC" id="3.2.1.4" evidence="11"/>
<dbReference type="PROSITE" id="PS00698">
    <property type="entry name" value="GH9_3"/>
    <property type="match status" value="1"/>
</dbReference>
<dbReference type="RefSeq" id="WP_080066197.1">
    <property type="nucleotide sequence ID" value="NZ_MZGX01000031.1"/>
</dbReference>
<organism evidence="13 14">
    <name type="scientific">Ruminiclostridium hungatei</name>
    <name type="common">Clostridium hungatei</name>
    <dbReference type="NCBI Taxonomy" id="48256"/>
    <lineage>
        <taxon>Bacteria</taxon>
        <taxon>Bacillati</taxon>
        <taxon>Bacillota</taxon>
        <taxon>Clostridia</taxon>
        <taxon>Eubacteriales</taxon>
        <taxon>Oscillospiraceae</taxon>
        <taxon>Ruminiclostridium</taxon>
    </lineage>
</organism>
<dbReference type="Gene3D" id="2.60.40.10">
    <property type="entry name" value="Immunoglobulins"/>
    <property type="match status" value="1"/>
</dbReference>
<dbReference type="GO" id="GO:0030245">
    <property type="term" value="P:cellulose catabolic process"/>
    <property type="evidence" value="ECO:0007669"/>
    <property type="project" value="UniProtKB-KW"/>
</dbReference>
<protein>
    <recommendedName>
        <fullName evidence="11">Endoglucanase</fullName>
        <ecNumber evidence="11">3.2.1.4</ecNumber>
    </recommendedName>
</protein>
<evidence type="ECO:0000256" key="7">
    <source>
        <dbReference type="ARBA" id="ARBA00023295"/>
    </source>
</evidence>
<evidence type="ECO:0000256" key="6">
    <source>
        <dbReference type="ARBA" id="ARBA00023277"/>
    </source>
</evidence>
<dbReference type="InterPro" id="IPR012341">
    <property type="entry name" value="6hp_glycosidase-like_sf"/>
</dbReference>
<accession>A0A1V4SEC7</accession>
<dbReference type="Gene3D" id="1.50.10.10">
    <property type="match status" value="1"/>
</dbReference>
<dbReference type="Pfam" id="PF00759">
    <property type="entry name" value="Glyco_hydro_9"/>
    <property type="match status" value="1"/>
</dbReference>
<dbReference type="Gene3D" id="1.10.1330.10">
    <property type="entry name" value="Dockerin domain"/>
    <property type="match status" value="1"/>
</dbReference>
<dbReference type="SUPFAM" id="SSF81296">
    <property type="entry name" value="E set domains"/>
    <property type="match status" value="1"/>
</dbReference>
<feature type="signal peptide" evidence="11">
    <location>
        <begin position="1"/>
        <end position="27"/>
    </location>
</feature>
<evidence type="ECO:0000259" key="12">
    <source>
        <dbReference type="PROSITE" id="PS51766"/>
    </source>
</evidence>
<dbReference type="PROSITE" id="PS51766">
    <property type="entry name" value="DOCKERIN"/>
    <property type="match status" value="1"/>
</dbReference>
<dbReference type="InterPro" id="IPR033126">
    <property type="entry name" value="Glyco_hydro_9_Asp/Glu_AS"/>
</dbReference>
<dbReference type="InterPro" id="IPR013783">
    <property type="entry name" value="Ig-like_fold"/>
</dbReference>
<evidence type="ECO:0000313" key="13">
    <source>
        <dbReference type="EMBL" id="OPX42272.1"/>
    </source>
</evidence>
<feature type="active site" evidence="10">
    <location>
        <position position="783"/>
    </location>
</feature>
<dbReference type="SUPFAM" id="SSF49785">
    <property type="entry name" value="Galactose-binding domain-like"/>
    <property type="match status" value="1"/>
</dbReference>
<keyword evidence="14" id="KW-1185">Reference proteome</keyword>
<keyword evidence="5 11" id="KW-0136">Cellulose degradation</keyword>
<dbReference type="InterPro" id="IPR036439">
    <property type="entry name" value="Dockerin_dom_sf"/>
</dbReference>
<evidence type="ECO:0000256" key="10">
    <source>
        <dbReference type="PROSITE-ProRule" id="PRU10060"/>
    </source>
</evidence>
<sequence>MRFINKFAMIFAIVFTLSVCFTSSAFALTGAGDIIQNHTFDGNVGLPWHVVESYPAKASFEITDGGKYVIKTEKIGEMGTGERWDLQFRHRGLTIEQGHTYTVQFTVTADKDCKIYPKIGDQGDPYDEYWNMDQQWHFLELRANQPKTVTQTFTMNKGTKKNCEFAFHLAPEKGTVSPANYQPTTFTFDDIYVKDPQFKGYEEIPPEPTNAIRLNQEGFFPNAAKTATLVSSSTSPVAWTLVNSSGTTVAQGTSTVKGADHASGDKVHIIDFSSYTTPGTGYKLKVASADATPPESMPFNISNDIYTKMKYDSIKYFYHNRSAIEIKMPYCDQAQWARPAGHTSDILKPDPTKDYKANYSLDITGGWYDAGDHGKYVVNGGIATWTVMNAYERALHLNGNLTVAPFADGSMNIPESGNGYPDILDEARYNLKTLLNMQVPAGNPLAGMAHHKAHDERWTALAVRPDQDTMARYLQPPSTAATLNLAAMAAQSSRLWKQYDAAFATKCLTAAETAWTAAVAHPEIYATMEQGPGGGAYGDNYVLDDFYWAACELYATTGSAKYLDYIKASPHYLQMPTELVGGEDNGLTGAFDWGNTAGMGTITLALVPSNLPAADVAKARTNIQAAADKFISISNAQGYGVPIEEKVISSPFDGSSVTGFPWGSNSFVVNEAIVMSYAYEFSNRTNVKYINGAATAMDYILGRNPNVQSYITGYGDNPLENPHHRFWAYQADNTFPKPPPGCLSGGPNSGLQDPWVKGSGWKAGVRPAEKSFMDNIESWSTNEITINWNAPLVWISAYLDEQGPKIGSAVTSNIGDLNKDGEKDAIDFALMKKYLLTQDSTGIEIAAADLNADGSVDAVDYALYKSYLLGKITKFPAEG</sequence>
<evidence type="ECO:0000256" key="5">
    <source>
        <dbReference type="ARBA" id="ARBA00023001"/>
    </source>
</evidence>
<dbReference type="CDD" id="cd14256">
    <property type="entry name" value="Dockerin_I"/>
    <property type="match status" value="1"/>
</dbReference>
<dbReference type="InterPro" id="IPR003305">
    <property type="entry name" value="CenC_carb-bd"/>
</dbReference>
<dbReference type="AlphaFoldDB" id="A0A1V4SEC7"/>
<dbReference type="InterPro" id="IPR014756">
    <property type="entry name" value="Ig_E-set"/>
</dbReference>
<name>A0A1V4SEC7_RUMHU</name>
<comment type="caution">
    <text evidence="13">The sequence shown here is derived from an EMBL/GenBank/DDBJ whole genome shotgun (WGS) entry which is preliminary data.</text>
</comment>
<keyword evidence="3 11" id="KW-0732">Signal</keyword>
<evidence type="ECO:0000256" key="1">
    <source>
        <dbReference type="ARBA" id="ARBA00000966"/>
    </source>
</evidence>
<keyword evidence="6 9" id="KW-0119">Carbohydrate metabolism</keyword>
<dbReference type="CDD" id="cd02850">
    <property type="entry name" value="E_set_Cellulase_N"/>
    <property type="match status" value="1"/>
</dbReference>
<feature type="domain" description="Dockerin" evidence="12">
    <location>
        <begin position="810"/>
        <end position="877"/>
    </location>
</feature>
<keyword evidence="4 9" id="KW-0378">Hydrolase</keyword>
<dbReference type="OrthoDB" id="9758662at2"/>
<dbReference type="Gene3D" id="2.60.120.260">
    <property type="entry name" value="Galactose-binding domain-like"/>
    <property type="match status" value="1"/>
</dbReference>
<evidence type="ECO:0000256" key="9">
    <source>
        <dbReference type="PROSITE-ProRule" id="PRU10059"/>
    </source>
</evidence>
<evidence type="ECO:0000256" key="4">
    <source>
        <dbReference type="ARBA" id="ARBA00022801"/>
    </source>
</evidence>
<dbReference type="InterPro" id="IPR008928">
    <property type="entry name" value="6-hairpin_glycosidase_sf"/>
</dbReference>
<dbReference type="GO" id="GO:0008810">
    <property type="term" value="F:cellulase activity"/>
    <property type="evidence" value="ECO:0007669"/>
    <property type="project" value="UniProtKB-EC"/>
</dbReference>
<gene>
    <name evidence="13" type="primary">celK</name>
    <name evidence="13" type="ORF">CLHUN_37930</name>
</gene>
<evidence type="ECO:0000313" key="14">
    <source>
        <dbReference type="Proteomes" id="UP000191554"/>
    </source>
</evidence>
<dbReference type="PANTHER" id="PTHR22298">
    <property type="entry name" value="ENDO-1,4-BETA-GLUCANASE"/>
    <property type="match status" value="1"/>
</dbReference>
<reference evidence="13 14" key="1">
    <citation type="submission" date="2017-03" db="EMBL/GenBank/DDBJ databases">
        <title>Genome sequence of Clostridium hungatei DSM 14427.</title>
        <authorList>
            <person name="Poehlein A."/>
            <person name="Daniel R."/>
        </authorList>
    </citation>
    <scope>NUCLEOTIDE SEQUENCE [LARGE SCALE GENOMIC DNA]</scope>
    <source>
        <strain evidence="13 14">DSM 14427</strain>
    </source>
</reference>
<dbReference type="Proteomes" id="UP000191554">
    <property type="component" value="Unassembled WGS sequence"/>
</dbReference>
<dbReference type="SUPFAM" id="SSF48208">
    <property type="entry name" value="Six-hairpin glycosidases"/>
    <property type="match status" value="1"/>
</dbReference>
<dbReference type="InterPro" id="IPR018221">
    <property type="entry name" value="Glyco_hydro_9_His_AS"/>
</dbReference>
<dbReference type="InterPro" id="IPR004197">
    <property type="entry name" value="Cellulase_Ig-like"/>
</dbReference>
<keyword evidence="7 9" id="KW-0326">Glycosidase</keyword>
<proteinExistence type="inferred from homology"/>
<dbReference type="PROSITE" id="PS00592">
    <property type="entry name" value="GH9_2"/>
    <property type="match status" value="1"/>
</dbReference>
<comment type="similarity">
    <text evidence="2 9 11">Belongs to the glycosyl hydrolase 9 (cellulase E) family.</text>
</comment>
<keyword evidence="8 9" id="KW-0624">Polysaccharide degradation</keyword>
<feature type="active site" evidence="10">
    <location>
        <position position="774"/>
    </location>
</feature>
<dbReference type="InterPro" id="IPR001701">
    <property type="entry name" value="Glyco_hydro_9"/>
</dbReference>
<comment type="catalytic activity">
    <reaction evidence="1 11">
        <text>Endohydrolysis of (1-&gt;4)-beta-D-glucosidic linkages in cellulose, lichenin and cereal beta-D-glucans.</text>
        <dbReference type="EC" id="3.2.1.4"/>
    </reaction>
</comment>
<evidence type="ECO:0000256" key="2">
    <source>
        <dbReference type="ARBA" id="ARBA00007072"/>
    </source>
</evidence>
<dbReference type="SUPFAM" id="SSF63446">
    <property type="entry name" value="Type I dockerin domain"/>
    <property type="match status" value="1"/>
</dbReference>
<dbReference type="STRING" id="48256.CLHUN_37930"/>
<dbReference type="InterPro" id="IPR016134">
    <property type="entry name" value="Dockerin_dom"/>
</dbReference>
<feature type="chain" id="PRO_5011826089" description="Endoglucanase" evidence="11">
    <location>
        <begin position="28"/>
        <end position="879"/>
    </location>
</feature>
<dbReference type="EMBL" id="MZGX01000031">
    <property type="protein sequence ID" value="OPX42272.1"/>
    <property type="molecule type" value="Genomic_DNA"/>
</dbReference>
<dbReference type="Pfam" id="PF02018">
    <property type="entry name" value="CBM_4_9"/>
    <property type="match status" value="1"/>
</dbReference>
<evidence type="ECO:0000256" key="3">
    <source>
        <dbReference type="ARBA" id="ARBA00022729"/>
    </source>
</evidence>
<evidence type="ECO:0000256" key="11">
    <source>
        <dbReference type="RuleBase" id="RU361166"/>
    </source>
</evidence>
<dbReference type="InterPro" id="IPR008979">
    <property type="entry name" value="Galactose-bd-like_sf"/>
</dbReference>
<dbReference type="Pfam" id="PF02927">
    <property type="entry name" value="CelD_N"/>
    <property type="match status" value="1"/>
</dbReference>